<reference evidence="1 2" key="1">
    <citation type="submission" date="2016-07" db="EMBL/GenBank/DDBJ databases">
        <title>Pervasive Adenine N6-methylation of Active Genes in Fungi.</title>
        <authorList>
            <consortium name="DOE Joint Genome Institute"/>
            <person name="Mondo S.J."/>
            <person name="Dannebaum R.O."/>
            <person name="Kuo R.C."/>
            <person name="Labutti K."/>
            <person name="Haridas S."/>
            <person name="Kuo A."/>
            <person name="Salamov A."/>
            <person name="Ahrendt S.R."/>
            <person name="Lipzen A."/>
            <person name="Sullivan W."/>
            <person name="Andreopoulos W.B."/>
            <person name="Clum A."/>
            <person name="Lindquist E."/>
            <person name="Daum C."/>
            <person name="Ramamoorthy G.K."/>
            <person name="Gryganskyi A."/>
            <person name="Culley D."/>
            <person name="Magnuson J.K."/>
            <person name="James T.Y."/>
            <person name="O'Malley M.A."/>
            <person name="Stajich J.E."/>
            <person name="Spatafora J.W."/>
            <person name="Visel A."/>
            <person name="Grigoriev I.V."/>
        </authorList>
    </citation>
    <scope>NUCLEOTIDE SEQUENCE [LARGE SCALE GENOMIC DNA]</scope>
    <source>
        <strain evidence="1 2">CBS 115471</strain>
    </source>
</reference>
<proteinExistence type="predicted"/>
<feature type="non-terminal residue" evidence="1">
    <location>
        <position position="1"/>
    </location>
</feature>
<sequence>QFVTGTLALWAKTVAGHVRCAPHPAPRTWTEPDVSRRRQRAIQAYSYIMGYGPGADVTVSIQCTFWLYGAVGARTVTIMLTVTPWPGHGFESHSRQGTAKQYVRGHIYDACAYAAGV</sequence>
<evidence type="ECO:0000313" key="2">
    <source>
        <dbReference type="Proteomes" id="UP000193144"/>
    </source>
</evidence>
<dbReference type="AlphaFoldDB" id="A0A1Y1Y1W6"/>
<protein>
    <submittedName>
        <fullName evidence="1">Uncharacterized protein</fullName>
    </submittedName>
</protein>
<gene>
    <name evidence="1" type="ORF">BCR34DRAFT_581273</name>
</gene>
<keyword evidence="2" id="KW-1185">Reference proteome</keyword>
<dbReference type="EMBL" id="MCFA01000423">
    <property type="protein sequence ID" value="ORX92001.1"/>
    <property type="molecule type" value="Genomic_DNA"/>
</dbReference>
<accession>A0A1Y1Y1W6</accession>
<dbReference type="Proteomes" id="UP000193144">
    <property type="component" value="Unassembled WGS sequence"/>
</dbReference>
<evidence type="ECO:0000313" key="1">
    <source>
        <dbReference type="EMBL" id="ORX92001.1"/>
    </source>
</evidence>
<comment type="caution">
    <text evidence="1">The sequence shown here is derived from an EMBL/GenBank/DDBJ whole genome shotgun (WGS) entry which is preliminary data.</text>
</comment>
<name>A0A1Y1Y1W6_9PLEO</name>
<organism evidence="1 2">
    <name type="scientific">Clohesyomyces aquaticus</name>
    <dbReference type="NCBI Taxonomy" id="1231657"/>
    <lineage>
        <taxon>Eukaryota</taxon>
        <taxon>Fungi</taxon>
        <taxon>Dikarya</taxon>
        <taxon>Ascomycota</taxon>
        <taxon>Pezizomycotina</taxon>
        <taxon>Dothideomycetes</taxon>
        <taxon>Pleosporomycetidae</taxon>
        <taxon>Pleosporales</taxon>
        <taxon>Lindgomycetaceae</taxon>
        <taxon>Clohesyomyces</taxon>
    </lineage>
</organism>